<feature type="domain" description="EthD" evidence="2">
    <location>
        <begin position="17"/>
        <end position="101"/>
    </location>
</feature>
<keyword evidence="4" id="KW-1185">Reference proteome</keyword>
<dbReference type="InterPro" id="IPR011008">
    <property type="entry name" value="Dimeric_a/b-barrel"/>
</dbReference>
<dbReference type="Pfam" id="PF07110">
    <property type="entry name" value="EthD"/>
    <property type="match status" value="1"/>
</dbReference>
<sequence>MADEQKPKTKSFVARKDRYWKNQHAELFSSIAIVKKNLLSYVQAHVNEEASAQLKQVGFPVSDADGMAIFEAPSYAMTAACFQDEEYQKIVVPDEENFLDRGRCFALAADLVPVLDDAT</sequence>
<gene>
    <name evidence="3" type="ORF">HO133_008819</name>
</gene>
<dbReference type="RefSeq" id="XP_037155683.1">
    <property type="nucleotide sequence ID" value="XM_037299682.1"/>
</dbReference>
<organism evidence="3 4">
    <name type="scientific">Letharia lupina</name>
    <dbReference type="NCBI Taxonomy" id="560253"/>
    <lineage>
        <taxon>Eukaryota</taxon>
        <taxon>Fungi</taxon>
        <taxon>Dikarya</taxon>
        <taxon>Ascomycota</taxon>
        <taxon>Pezizomycotina</taxon>
        <taxon>Lecanoromycetes</taxon>
        <taxon>OSLEUM clade</taxon>
        <taxon>Lecanoromycetidae</taxon>
        <taxon>Lecanorales</taxon>
        <taxon>Lecanorineae</taxon>
        <taxon>Parmeliaceae</taxon>
        <taxon>Letharia</taxon>
    </lineage>
</organism>
<evidence type="ECO:0000256" key="1">
    <source>
        <dbReference type="ARBA" id="ARBA00005986"/>
    </source>
</evidence>
<proteinExistence type="inferred from homology"/>
<protein>
    <recommendedName>
        <fullName evidence="2">EthD domain-containing protein</fullName>
    </recommendedName>
</protein>
<dbReference type="SUPFAM" id="SSF54909">
    <property type="entry name" value="Dimeric alpha+beta barrel"/>
    <property type="match status" value="1"/>
</dbReference>
<evidence type="ECO:0000313" key="3">
    <source>
        <dbReference type="EMBL" id="KAF6227375.1"/>
    </source>
</evidence>
<comment type="caution">
    <text evidence="3">The sequence shown here is derived from an EMBL/GenBank/DDBJ whole genome shotgun (WGS) entry which is preliminary data.</text>
</comment>
<comment type="similarity">
    <text evidence="1">Belongs to the tpcK family.</text>
</comment>
<dbReference type="EMBL" id="JACCJB010000005">
    <property type="protein sequence ID" value="KAF6227375.1"/>
    <property type="molecule type" value="Genomic_DNA"/>
</dbReference>
<evidence type="ECO:0000259" key="2">
    <source>
        <dbReference type="Pfam" id="PF07110"/>
    </source>
</evidence>
<dbReference type="InterPro" id="IPR009799">
    <property type="entry name" value="EthD_dom"/>
</dbReference>
<dbReference type="AlphaFoldDB" id="A0A8H6FGG3"/>
<dbReference type="Proteomes" id="UP000593566">
    <property type="component" value="Unassembled WGS sequence"/>
</dbReference>
<evidence type="ECO:0000313" key="4">
    <source>
        <dbReference type="Proteomes" id="UP000593566"/>
    </source>
</evidence>
<dbReference type="Gene3D" id="3.30.70.100">
    <property type="match status" value="1"/>
</dbReference>
<accession>A0A8H6FGG3</accession>
<reference evidence="3 4" key="1">
    <citation type="journal article" date="2020" name="Genomics">
        <title>Complete, high-quality genomes from long-read metagenomic sequencing of two wolf lichen thalli reveals enigmatic genome architecture.</title>
        <authorList>
            <person name="McKenzie S.K."/>
            <person name="Walston R.F."/>
            <person name="Allen J.L."/>
        </authorList>
    </citation>
    <scope>NUCLEOTIDE SEQUENCE [LARGE SCALE GENOMIC DNA]</scope>
    <source>
        <strain evidence="3">WasteWater1</strain>
    </source>
</reference>
<dbReference type="GO" id="GO:0016491">
    <property type="term" value="F:oxidoreductase activity"/>
    <property type="evidence" value="ECO:0007669"/>
    <property type="project" value="InterPro"/>
</dbReference>
<name>A0A8H6FGG3_9LECA</name>
<dbReference type="GeneID" id="59337214"/>